<dbReference type="InterPro" id="IPR009060">
    <property type="entry name" value="UBA-like_sf"/>
</dbReference>
<dbReference type="OrthoDB" id="5396806at2759"/>
<evidence type="ECO:0000256" key="2">
    <source>
        <dbReference type="ARBA" id="ARBA00004496"/>
    </source>
</evidence>
<feature type="compositionally biased region" description="Polar residues" evidence="16">
    <location>
        <begin position="755"/>
        <end position="767"/>
    </location>
</feature>
<dbReference type="Pfam" id="PF02845">
    <property type="entry name" value="CUE"/>
    <property type="match status" value="1"/>
</dbReference>
<evidence type="ECO:0000259" key="17">
    <source>
        <dbReference type="PROSITE" id="PS51140"/>
    </source>
</evidence>
<feature type="compositionally biased region" description="Gly residues" evidence="16">
    <location>
        <begin position="19"/>
        <end position="32"/>
    </location>
</feature>
<dbReference type="InterPro" id="IPR051833">
    <property type="entry name" value="TC-DDR_regulator"/>
</dbReference>
<evidence type="ECO:0000256" key="11">
    <source>
        <dbReference type="ARBA" id="ARBA00022843"/>
    </source>
</evidence>
<keyword evidence="11" id="KW-0832">Ubl conjugation</keyword>
<evidence type="ECO:0000256" key="16">
    <source>
        <dbReference type="SAM" id="MobiDB-lite"/>
    </source>
</evidence>
<sequence length="914" mass="94942">MSDVQTRPAASRGRVSARGGRGGYSSRGGRGGSSRSAKADSSEDTPSAFEDEGEIGQMKKKYSETLPMLNELFPDWTNEDLVFALEDADGDLEAAIDRITEGNVSQWGEVKKKTTDRSRPKPKEVQSTPTETTPAPVRAGRGRGGFEGRGRARGDRGRGGRGGRAGAHTNGSRLEKPAVTAPITSTTEAAATAAPEALKTEKAADAESTTVESTDASKEDAKDTPKSSVIPEGTKKGWASLFAKPAPPPPTATTATPPTQKKPAAPAPAAAPASAPAPAAPAPAAPAAPAPAAVPTSAPEKPAAAEPVAEQKAPEPAPIPAPVSAPVPVPVEKAPEPVIPKQPEAPAAAPPSTEVTPPKDDLTRTNLAQIPDVSPPAPTATAASTVGSAFDAHNVGPTGTPGRGAPGAYPASALRHSVRGPGAQRRVMEQQEAVVMPGNHAVDRAAVQFGSMGLNGDSTDVDIDENREDAETRAQPPQHSPVAPRASLPPSTQPQASTGSPAVSRPAPGLPPVPQVSAADSSFADFSRYTDAHKPYDPFSQQVSQPQPQIQEPFANQAPVQPTVTTSSEYSPFYAVDQRLPYNYYGSYGQSQDATVAQRAGAGFGVSGADVQPHIPTTQPPSRYGHVDAPNSGHNTPNPTLPAAAQTPTAAHMPNQAYQYQYPYFSNPHYATYMSQMNQYTRNRPMYDDARRYDEHYMPHTAQYGYGNQYGPYGKTAGMYGQPHGFSYDHSSSPAAAGAFNQAMPGRESVYGRTGSAQPSESQQTAAGANAFGTGMSDVFGRSQAGFGQSQPISQQPPVTSEETKTFDTPKAGGPSPSLAQANRPGSATNSVPTQPQTQPGLPPLQGQQGQQGFGAYPHLNPQYGGLGGLGGHQAAATQSHHQATGYGNYSNAAFTNYYGNAARGGGWGGNYGH</sequence>
<feature type="compositionally biased region" description="Polar residues" evidence="16">
    <location>
        <begin position="489"/>
        <end position="501"/>
    </location>
</feature>
<keyword evidence="9" id="KW-0227">DNA damage</keyword>
<evidence type="ECO:0000256" key="9">
    <source>
        <dbReference type="ARBA" id="ARBA00022763"/>
    </source>
</evidence>
<feature type="compositionally biased region" description="Pro residues" evidence="16">
    <location>
        <begin position="315"/>
        <end position="329"/>
    </location>
</feature>
<dbReference type="STRING" id="1392250.A0A2I2GIX9"/>
<feature type="compositionally biased region" description="Low complexity" evidence="16">
    <location>
        <begin position="252"/>
        <end position="277"/>
    </location>
</feature>
<keyword evidence="8" id="KW-0597">Phosphoprotein</keyword>
<dbReference type="GO" id="GO:0005737">
    <property type="term" value="C:cytoplasm"/>
    <property type="evidence" value="ECO:0007669"/>
    <property type="project" value="UniProtKB-SubCell"/>
</dbReference>
<feature type="compositionally biased region" description="Basic and acidic residues" evidence="16">
    <location>
        <begin position="109"/>
        <end position="124"/>
    </location>
</feature>
<evidence type="ECO:0000256" key="10">
    <source>
        <dbReference type="ARBA" id="ARBA00022786"/>
    </source>
</evidence>
<keyword evidence="19" id="KW-1185">Reference proteome</keyword>
<gene>
    <name evidence="18" type="ORF">P170DRAFT_472723</name>
</gene>
<feature type="compositionally biased region" description="Low complexity" evidence="16">
    <location>
        <begin position="833"/>
        <end position="851"/>
    </location>
</feature>
<feature type="compositionally biased region" description="Basic and acidic residues" evidence="16">
    <location>
        <begin position="144"/>
        <end position="158"/>
    </location>
</feature>
<feature type="compositionally biased region" description="Basic and acidic residues" evidence="16">
    <location>
        <begin position="215"/>
        <end position="225"/>
    </location>
</feature>
<accession>A0A2I2GIX9</accession>
<evidence type="ECO:0000256" key="5">
    <source>
        <dbReference type="ARBA" id="ARBA00020536"/>
    </source>
</evidence>
<dbReference type="EMBL" id="MSFO01000002">
    <property type="protein sequence ID" value="PLB52833.1"/>
    <property type="molecule type" value="Genomic_DNA"/>
</dbReference>
<dbReference type="InterPro" id="IPR003892">
    <property type="entry name" value="CUE"/>
</dbReference>
<dbReference type="AlphaFoldDB" id="A0A2I2GIX9"/>
<dbReference type="GO" id="GO:0005634">
    <property type="term" value="C:nucleus"/>
    <property type="evidence" value="ECO:0007669"/>
    <property type="project" value="UniProtKB-SubCell"/>
</dbReference>
<feature type="compositionally biased region" description="Low complexity" evidence="16">
    <location>
        <begin position="7"/>
        <end position="18"/>
    </location>
</feature>
<feature type="region of interest" description="Disordered" evidence="16">
    <location>
        <begin position="1"/>
        <end position="59"/>
    </location>
</feature>
<comment type="subcellular location">
    <subcellularLocation>
        <location evidence="3">Chromosome</location>
        <location evidence="3">Telomere</location>
    </subcellularLocation>
    <subcellularLocation>
        <location evidence="2">Cytoplasm</location>
    </subcellularLocation>
    <subcellularLocation>
        <location evidence="1">Nucleus</location>
    </subcellularLocation>
</comment>
<feature type="compositionally biased region" description="Low complexity" evidence="16">
    <location>
        <begin position="379"/>
        <end position="389"/>
    </location>
</feature>
<feature type="compositionally biased region" description="Polar residues" evidence="16">
    <location>
        <begin position="818"/>
        <end position="832"/>
    </location>
</feature>
<evidence type="ECO:0000256" key="15">
    <source>
        <dbReference type="ARBA" id="ARBA00023242"/>
    </source>
</evidence>
<dbReference type="InterPro" id="IPR041803">
    <property type="entry name" value="DEF1_CUE"/>
</dbReference>
<dbReference type="GO" id="GO:0043130">
    <property type="term" value="F:ubiquitin binding"/>
    <property type="evidence" value="ECO:0007669"/>
    <property type="project" value="InterPro"/>
</dbReference>
<feature type="compositionally biased region" description="Polar residues" evidence="16">
    <location>
        <begin position="786"/>
        <end position="801"/>
    </location>
</feature>
<feature type="compositionally biased region" description="Low complexity" evidence="16">
    <location>
        <begin position="538"/>
        <end position="548"/>
    </location>
</feature>
<evidence type="ECO:0000256" key="3">
    <source>
        <dbReference type="ARBA" id="ARBA00004574"/>
    </source>
</evidence>
<dbReference type="GO" id="GO:0003677">
    <property type="term" value="F:DNA binding"/>
    <property type="evidence" value="ECO:0007669"/>
    <property type="project" value="UniProtKB-KW"/>
</dbReference>
<keyword evidence="15" id="KW-0539">Nucleus</keyword>
<evidence type="ECO:0000256" key="1">
    <source>
        <dbReference type="ARBA" id="ARBA00004123"/>
    </source>
</evidence>
<evidence type="ECO:0000256" key="14">
    <source>
        <dbReference type="ARBA" id="ARBA00023204"/>
    </source>
</evidence>
<dbReference type="PROSITE" id="PS51140">
    <property type="entry name" value="CUE"/>
    <property type="match status" value="1"/>
</dbReference>
<dbReference type="Proteomes" id="UP000234275">
    <property type="component" value="Unassembled WGS sequence"/>
</dbReference>
<dbReference type="GO" id="GO:0006281">
    <property type="term" value="P:DNA repair"/>
    <property type="evidence" value="ECO:0007669"/>
    <property type="project" value="UniProtKB-KW"/>
</dbReference>
<comment type="similarity">
    <text evidence="4">Belongs to the DEF1 family.</text>
</comment>
<keyword evidence="13" id="KW-0238">DNA-binding</keyword>
<feature type="domain" description="CUE" evidence="17">
    <location>
        <begin position="61"/>
        <end position="104"/>
    </location>
</feature>
<feature type="compositionally biased region" description="Low complexity" evidence="16">
    <location>
        <begin position="339"/>
        <end position="356"/>
    </location>
</feature>
<comment type="caution">
    <text evidence="18">The sequence shown here is derived from an EMBL/GenBank/DDBJ whole genome shotgun (WGS) entry which is preliminary data.</text>
</comment>
<dbReference type="GO" id="GO:0000781">
    <property type="term" value="C:chromosome, telomeric region"/>
    <property type="evidence" value="ECO:0007669"/>
    <property type="project" value="UniProtKB-SubCell"/>
</dbReference>
<dbReference type="CDD" id="cd14368">
    <property type="entry name" value="CUE_DEF1_like"/>
    <property type="match status" value="1"/>
</dbReference>
<feature type="compositionally biased region" description="Pro residues" evidence="16">
    <location>
        <begin position="278"/>
        <end position="289"/>
    </location>
</feature>
<keyword evidence="6" id="KW-0158">Chromosome</keyword>
<evidence type="ECO:0000313" key="19">
    <source>
        <dbReference type="Proteomes" id="UP000234275"/>
    </source>
</evidence>
<feature type="region of interest" description="Disordered" evidence="16">
    <location>
        <begin position="467"/>
        <end position="517"/>
    </location>
</feature>
<feature type="region of interest" description="Disordered" evidence="16">
    <location>
        <begin position="529"/>
        <end position="548"/>
    </location>
</feature>
<proteinExistence type="inferred from homology"/>
<keyword evidence="14" id="KW-0234">DNA repair</keyword>
<dbReference type="PANTHER" id="PTHR16308:SF13">
    <property type="entry name" value="PROTEIN LINGERER"/>
    <property type="match status" value="1"/>
</dbReference>
<dbReference type="SUPFAM" id="SSF46934">
    <property type="entry name" value="UBA-like"/>
    <property type="match status" value="1"/>
</dbReference>
<evidence type="ECO:0000256" key="8">
    <source>
        <dbReference type="ARBA" id="ARBA00022553"/>
    </source>
</evidence>
<evidence type="ECO:0000256" key="7">
    <source>
        <dbReference type="ARBA" id="ARBA00022490"/>
    </source>
</evidence>
<feature type="compositionally biased region" description="Low complexity" evidence="16">
    <location>
        <begin position="180"/>
        <end position="197"/>
    </location>
</feature>
<evidence type="ECO:0000256" key="6">
    <source>
        <dbReference type="ARBA" id="ARBA00022454"/>
    </source>
</evidence>
<keyword evidence="7" id="KW-0963">Cytoplasm</keyword>
<dbReference type="VEuPathDB" id="FungiDB:P170DRAFT_472723"/>
<dbReference type="GeneID" id="36560672"/>
<keyword evidence="12" id="KW-0779">Telomere</keyword>
<evidence type="ECO:0000313" key="18">
    <source>
        <dbReference type="EMBL" id="PLB52833.1"/>
    </source>
</evidence>
<name>A0A2I2GIX9_9EURO</name>
<evidence type="ECO:0000256" key="12">
    <source>
        <dbReference type="ARBA" id="ARBA00022895"/>
    </source>
</evidence>
<evidence type="ECO:0000256" key="13">
    <source>
        <dbReference type="ARBA" id="ARBA00023125"/>
    </source>
</evidence>
<keyword evidence="10" id="KW-0833">Ubl conjugation pathway</keyword>
<organism evidence="18 19">
    <name type="scientific">Aspergillus steynii IBT 23096</name>
    <dbReference type="NCBI Taxonomy" id="1392250"/>
    <lineage>
        <taxon>Eukaryota</taxon>
        <taxon>Fungi</taxon>
        <taxon>Dikarya</taxon>
        <taxon>Ascomycota</taxon>
        <taxon>Pezizomycotina</taxon>
        <taxon>Eurotiomycetes</taxon>
        <taxon>Eurotiomycetidae</taxon>
        <taxon>Eurotiales</taxon>
        <taxon>Aspergillaceae</taxon>
        <taxon>Aspergillus</taxon>
        <taxon>Aspergillus subgen. Circumdati</taxon>
    </lineage>
</organism>
<feature type="compositionally biased region" description="Low complexity" evidence="16">
    <location>
        <begin position="290"/>
        <end position="311"/>
    </location>
</feature>
<feature type="region of interest" description="Disordered" evidence="16">
    <location>
        <begin position="98"/>
        <end position="414"/>
    </location>
</feature>
<feature type="region of interest" description="Disordered" evidence="16">
    <location>
        <begin position="746"/>
        <end position="861"/>
    </location>
</feature>
<protein>
    <recommendedName>
        <fullName evidence="5">RNA polymerase II degradation factor 1</fullName>
    </recommendedName>
</protein>
<reference evidence="18 19" key="1">
    <citation type="submission" date="2016-12" db="EMBL/GenBank/DDBJ databases">
        <title>The genomes of Aspergillus section Nigri reveals drivers in fungal speciation.</title>
        <authorList>
            <consortium name="DOE Joint Genome Institute"/>
            <person name="Vesth T.C."/>
            <person name="Nybo J."/>
            <person name="Theobald S."/>
            <person name="Brandl J."/>
            <person name="Frisvad J.C."/>
            <person name="Nielsen K.F."/>
            <person name="Lyhne E.K."/>
            <person name="Kogle M.E."/>
            <person name="Kuo A."/>
            <person name="Riley R."/>
            <person name="Clum A."/>
            <person name="Nolan M."/>
            <person name="Lipzen A."/>
            <person name="Salamov A."/>
            <person name="Henrissat B."/>
            <person name="Wiebenga A."/>
            <person name="De Vries R.P."/>
            <person name="Grigoriev I.V."/>
            <person name="Mortensen U.H."/>
            <person name="Andersen M.R."/>
            <person name="Baker S.E."/>
        </authorList>
    </citation>
    <scope>NUCLEOTIDE SEQUENCE [LARGE SCALE GENOMIC DNA]</scope>
    <source>
        <strain evidence="18 19">IBT 23096</strain>
    </source>
</reference>
<evidence type="ECO:0000256" key="4">
    <source>
        <dbReference type="ARBA" id="ARBA00005491"/>
    </source>
</evidence>
<dbReference type="RefSeq" id="XP_024708135.1">
    <property type="nucleotide sequence ID" value="XM_024852974.1"/>
</dbReference>
<dbReference type="PANTHER" id="PTHR16308">
    <property type="entry name" value="UBIQUITIN ASSOCIATED PROTEIN 2-LIKE/LINGERER"/>
    <property type="match status" value="1"/>
</dbReference>